<reference evidence="1" key="1">
    <citation type="submission" date="2018-05" db="EMBL/GenBank/DDBJ databases">
        <authorList>
            <person name="Lanie J.A."/>
            <person name="Ng W.-L."/>
            <person name="Kazmierczak K.M."/>
            <person name="Andrzejewski T.M."/>
            <person name="Davidsen T.M."/>
            <person name="Wayne K.J."/>
            <person name="Tettelin H."/>
            <person name="Glass J.I."/>
            <person name="Rusch D."/>
            <person name="Podicherti R."/>
            <person name="Tsui H.-C.T."/>
            <person name="Winkler M.E."/>
        </authorList>
    </citation>
    <scope>NUCLEOTIDE SEQUENCE</scope>
</reference>
<evidence type="ECO:0000313" key="1">
    <source>
        <dbReference type="EMBL" id="SVC12813.1"/>
    </source>
</evidence>
<proteinExistence type="predicted"/>
<name>A0A382JNN7_9ZZZZ</name>
<sequence length="36" mass="3999">MGKQQTINSSDHPILVKLDTILRAGTRTIPNQVPRV</sequence>
<gene>
    <name evidence="1" type="ORF">METZ01_LOCUS265667</name>
</gene>
<protein>
    <submittedName>
        <fullName evidence="1">Uncharacterized protein</fullName>
    </submittedName>
</protein>
<dbReference type="EMBL" id="UINC01075027">
    <property type="protein sequence ID" value="SVC12813.1"/>
    <property type="molecule type" value="Genomic_DNA"/>
</dbReference>
<dbReference type="AlphaFoldDB" id="A0A382JNN7"/>
<accession>A0A382JNN7</accession>
<organism evidence="1">
    <name type="scientific">marine metagenome</name>
    <dbReference type="NCBI Taxonomy" id="408172"/>
    <lineage>
        <taxon>unclassified sequences</taxon>
        <taxon>metagenomes</taxon>
        <taxon>ecological metagenomes</taxon>
    </lineage>
</organism>